<evidence type="ECO:0000256" key="5">
    <source>
        <dbReference type="SAM" id="Phobius"/>
    </source>
</evidence>
<dbReference type="SUPFAM" id="SSF48726">
    <property type="entry name" value="Immunoglobulin"/>
    <property type="match status" value="2"/>
</dbReference>
<dbReference type="AlphaFoldDB" id="A0A3Q7R9N1"/>
<dbReference type="GO" id="GO:0042288">
    <property type="term" value="F:MHC class I protein binding"/>
    <property type="evidence" value="ECO:0007669"/>
    <property type="project" value="TreeGrafter"/>
</dbReference>
<evidence type="ECO:0000313" key="9">
    <source>
        <dbReference type="RefSeq" id="XP_025842128.2"/>
    </source>
</evidence>
<accession>A0A3Q7R9N1</accession>
<feature type="chain" id="PRO_5045666202" evidence="6">
    <location>
        <begin position="24"/>
        <end position="365"/>
    </location>
</feature>
<dbReference type="CDD" id="cd00096">
    <property type="entry name" value="Ig"/>
    <property type="match status" value="1"/>
</dbReference>
<dbReference type="Proteomes" id="UP001652641">
    <property type="component" value="Chromosome 5"/>
</dbReference>
<dbReference type="Pfam" id="PF13895">
    <property type="entry name" value="Ig_2"/>
    <property type="match status" value="1"/>
</dbReference>
<dbReference type="PANTHER" id="PTHR12080:SF56">
    <property type="entry name" value="NATURAL KILLER CELL RECEPTOR 2B4"/>
    <property type="match status" value="1"/>
</dbReference>
<evidence type="ECO:0000256" key="3">
    <source>
        <dbReference type="ARBA" id="ARBA00023136"/>
    </source>
</evidence>
<evidence type="ECO:0000256" key="4">
    <source>
        <dbReference type="ARBA" id="ARBA00023180"/>
    </source>
</evidence>
<dbReference type="RefSeq" id="XP_025842128.2">
    <property type="nucleotide sequence ID" value="XM_025986343.2"/>
</dbReference>
<feature type="signal peptide" evidence="6">
    <location>
        <begin position="1"/>
        <end position="23"/>
    </location>
</feature>
<keyword evidence="8" id="KW-1185">Reference proteome</keyword>
<reference evidence="9" key="2">
    <citation type="submission" date="2025-08" db="UniProtKB">
        <authorList>
            <consortium name="RefSeq"/>
        </authorList>
    </citation>
    <scope>IDENTIFICATION</scope>
    <source>
        <tissue evidence="9">Cell line</tissue>
    </source>
</reference>
<dbReference type="InterPro" id="IPR007110">
    <property type="entry name" value="Ig-like_dom"/>
</dbReference>
<dbReference type="InterPro" id="IPR015631">
    <property type="entry name" value="CD2/SLAM_rcpt"/>
</dbReference>
<evidence type="ECO:0000313" key="8">
    <source>
        <dbReference type="Proteomes" id="UP001652641"/>
    </source>
</evidence>
<dbReference type="GO" id="GO:0009897">
    <property type="term" value="C:external side of plasma membrane"/>
    <property type="evidence" value="ECO:0007669"/>
    <property type="project" value="TreeGrafter"/>
</dbReference>
<evidence type="ECO:0000256" key="6">
    <source>
        <dbReference type="SAM" id="SignalP"/>
    </source>
</evidence>
<dbReference type="GeneID" id="112910086"/>
<keyword evidence="9" id="KW-0675">Receptor</keyword>
<comment type="subcellular location">
    <subcellularLocation>
        <location evidence="1">Membrane</location>
    </subcellularLocation>
</comment>
<evidence type="ECO:0000256" key="1">
    <source>
        <dbReference type="ARBA" id="ARBA00004370"/>
    </source>
</evidence>
<dbReference type="KEGG" id="vvp:112910086"/>
<feature type="transmembrane region" description="Helical" evidence="5">
    <location>
        <begin position="225"/>
        <end position="250"/>
    </location>
</feature>
<dbReference type="InterPro" id="IPR024303">
    <property type="entry name" value="NK_rcpt_2B4_Ig_dom"/>
</dbReference>
<reference key="1">
    <citation type="submission" date="2019-01" db="UniProtKB">
        <authorList>
            <consortium name="RefSeq"/>
        </authorList>
    </citation>
    <scope>IDENTIFICATION</scope>
</reference>
<gene>
    <name evidence="9" type="primary">CD244</name>
</gene>
<protein>
    <submittedName>
        <fullName evidence="9">Natural killer cell receptor 2B4</fullName>
    </submittedName>
</protein>
<keyword evidence="5" id="KW-0812">Transmembrane</keyword>
<dbReference type="PROSITE" id="PS50835">
    <property type="entry name" value="IG_LIKE"/>
    <property type="match status" value="1"/>
</dbReference>
<proteinExistence type="predicted"/>
<dbReference type="Pfam" id="PF11465">
    <property type="entry name" value="Receptor_2B4"/>
    <property type="match status" value="1"/>
</dbReference>
<feature type="domain" description="Ig-like" evidence="7">
    <location>
        <begin position="136"/>
        <end position="213"/>
    </location>
</feature>
<organism evidence="8 9">
    <name type="scientific">Vulpes vulpes</name>
    <name type="common">Red fox</name>
    <dbReference type="NCBI Taxonomy" id="9627"/>
    <lineage>
        <taxon>Eukaryota</taxon>
        <taxon>Metazoa</taxon>
        <taxon>Chordata</taxon>
        <taxon>Craniata</taxon>
        <taxon>Vertebrata</taxon>
        <taxon>Euteleostomi</taxon>
        <taxon>Mammalia</taxon>
        <taxon>Eutheria</taxon>
        <taxon>Laurasiatheria</taxon>
        <taxon>Carnivora</taxon>
        <taxon>Caniformia</taxon>
        <taxon>Canidae</taxon>
        <taxon>Vulpes</taxon>
    </lineage>
</organism>
<dbReference type="CTD" id="51744"/>
<keyword evidence="2 6" id="KW-0732">Signal</keyword>
<evidence type="ECO:0000256" key="2">
    <source>
        <dbReference type="ARBA" id="ARBA00022729"/>
    </source>
</evidence>
<dbReference type="GO" id="GO:0002323">
    <property type="term" value="P:natural killer cell activation involved in immune response"/>
    <property type="evidence" value="ECO:0007669"/>
    <property type="project" value="TreeGrafter"/>
</dbReference>
<evidence type="ECO:0000259" key="7">
    <source>
        <dbReference type="PROSITE" id="PS50835"/>
    </source>
</evidence>
<keyword evidence="5" id="KW-1133">Transmembrane helix</keyword>
<dbReference type="InterPro" id="IPR036179">
    <property type="entry name" value="Ig-like_dom_sf"/>
</dbReference>
<keyword evidence="4" id="KW-0325">Glycoprotein</keyword>
<sequence length="365" mass="41173">MLGQALALTLLLLLQGHWGQGSAERVVGLSGQQLFLQPLGVPTKHINSAQWKVKWYLASEFSEILTWKNGSDVKYVPQTSNHFNNALSFTTENLALLIEAVRLNHSGCYKLEVTDENGKVDNHYFQVSIFDRIEMPQILKEWRVLEGDTCQLFLSCSVSSSGNVSYAWYRGSELIQTEMNLTRSEEQVVNDSYIYTCNVSNPVSSANHTLRLTQGCPTASKQDNFVYFLVIVGICLLILFLVTLTCFCVWRRKKRQSAACLGEPLTVYEDVNHVQMGRNQEQNQNPPGEGSTIYSVIQSQSSAPTSQENNTLYALVQPSRKSESKKNQSSSFSHTIYEEVGKRQLKAQNPARLSRKELENFCIYS</sequence>
<dbReference type="InterPro" id="IPR013783">
    <property type="entry name" value="Ig-like_fold"/>
</dbReference>
<keyword evidence="3 5" id="KW-0472">Membrane</keyword>
<dbReference type="Gene3D" id="2.60.40.10">
    <property type="entry name" value="Immunoglobulins"/>
    <property type="match status" value="2"/>
</dbReference>
<dbReference type="PANTHER" id="PTHR12080">
    <property type="entry name" value="SIGNALING LYMPHOCYTIC ACTIVATION MOLECULE"/>
    <property type="match status" value="1"/>
</dbReference>
<name>A0A3Q7R9N1_VULVU</name>